<dbReference type="InterPro" id="IPR045144">
    <property type="entry name" value="TAF4"/>
</dbReference>
<keyword evidence="2" id="KW-0805">Transcription regulation</keyword>
<feature type="region of interest" description="Disordered" evidence="5">
    <location>
        <begin position="1"/>
        <end position="47"/>
    </location>
</feature>
<reference evidence="9" key="1">
    <citation type="submission" date="2017-02" db="UniProtKB">
        <authorList>
            <consortium name="WormBaseParasite"/>
        </authorList>
    </citation>
    <scope>IDENTIFICATION</scope>
</reference>
<keyword evidence="3" id="KW-0804">Transcription</keyword>
<dbReference type="STRING" id="42155.A0A0R3QA14"/>
<reference evidence="7 8" key="2">
    <citation type="submission" date="2018-11" db="EMBL/GenBank/DDBJ databases">
        <authorList>
            <consortium name="Pathogen Informatics"/>
        </authorList>
    </citation>
    <scope>NUCLEOTIDE SEQUENCE [LARGE SCALE GENOMIC DNA]</scope>
</reference>
<keyword evidence="4" id="KW-0539">Nucleus</keyword>
<feature type="domain" description="TAFH" evidence="6">
    <location>
        <begin position="91"/>
        <end position="166"/>
    </location>
</feature>
<feature type="compositionally biased region" description="Low complexity" evidence="5">
    <location>
        <begin position="38"/>
        <end position="47"/>
    </location>
</feature>
<dbReference type="PANTHER" id="PTHR15138:SF14">
    <property type="entry name" value="TRANSCRIPTION INITIATION FACTOR TFIID SUBUNIT 4"/>
    <property type="match status" value="1"/>
</dbReference>
<dbReference type="Pfam" id="PF07531">
    <property type="entry name" value="TAFH"/>
    <property type="match status" value="1"/>
</dbReference>
<evidence type="ECO:0000256" key="1">
    <source>
        <dbReference type="ARBA" id="ARBA00004123"/>
    </source>
</evidence>
<dbReference type="InterPro" id="IPR037249">
    <property type="entry name" value="TAFH/NHR1_dom_sf"/>
</dbReference>
<dbReference type="GO" id="GO:0016251">
    <property type="term" value="F:RNA polymerase II general transcription initiation factor activity"/>
    <property type="evidence" value="ECO:0007669"/>
    <property type="project" value="TreeGrafter"/>
</dbReference>
<protein>
    <submittedName>
        <fullName evidence="9">TAFH domain-containing protein</fullName>
    </submittedName>
</protein>
<dbReference type="SMART" id="SM00549">
    <property type="entry name" value="TAFH"/>
    <property type="match status" value="1"/>
</dbReference>
<dbReference type="EMBL" id="UZAG01002063">
    <property type="protein sequence ID" value="VDO12696.1"/>
    <property type="molecule type" value="Genomic_DNA"/>
</dbReference>
<keyword evidence="8" id="KW-1185">Reference proteome</keyword>
<organism evidence="9">
    <name type="scientific">Brugia timori</name>
    <dbReference type="NCBI Taxonomy" id="42155"/>
    <lineage>
        <taxon>Eukaryota</taxon>
        <taxon>Metazoa</taxon>
        <taxon>Ecdysozoa</taxon>
        <taxon>Nematoda</taxon>
        <taxon>Chromadorea</taxon>
        <taxon>Rhabditida</taxon>
        <taxon>Spirurina</taxon>
        <taxon>Spiruromorpha</taxon>
        <taxon>Filarioidea</taxon>
        <taxon>Onchocercidae</taxon>
        <taxon>Brugia</taxon>
    </lineage>
</organism>
<evidence type="ECO:0000256" key="5">
    <source>
        <dbReference type="SAM" id="MobiDB-lite"/>
    </source>
</evidence>
<evidence type="ECO:0000256" key="2">
    <source>
        <dbReference type="ARBA" id="ARBA00023015"/>
    </source>
</evidence>
<dbReference type="GO" id="GO:0005669">
    <property type="term" value="C:transcription factor TFIID complex"/>
    <property type="evidence" value="ECO:0007669"/>
    <property type="project" value="InterPro"/>
</dbReference>
<dbReference type="Gene3D" id="1.20.120.1110">
    <property type="entry name" value="TAFH/NHR1 domain"/>
    <property type="match status" value="1"/>
</dbReference>
<evidence type="ECO:0000313" key="9">
    <source>
        <dbReference type="WBParaSite" id="BTMF_0000317501-mRNA-1"/>
    </source>
</evidence>
<proteinExistence type="predicted"/>
<accession>A0A0R3QA14</accession>
<dbReference type="Proteomes" id="UP000280834">
    <property type="component" value="Unassembled WGS sequence"/>
</dbReference>
<dbReference type="GO" id="GO:0006367">
    <property type="term" value="P:transcription initiation at RNA polymerase II promoter"/>
    <property type="evidence" value="ECO:0007669"/>
    <property type="project" value="TreeGrafter"/>
</dbReference>
<evidence type="ECO:0000313" key="7">
    <source>
        <dbReference type="EMBL" id="VDO12696.1"/>
    </source>
</evidence>
<comment type="subcellular location">
    <subcellularLocation>
        <location evidence="1">Nucleus</location>
    </subcellularLocation>
</comment>
<dbReference type="SUPFAM" id="SSF158553">
    <property type="entry name" value="TAFH domain-like"/>
    <property type="match status" value="1"/>
</dbReference>
<evidence type="ECO:0000313" key="8">
    <source>
        <dbReference type="Proteomes" id="UP000280834"/>
    </source>
</evidence>
<dbReference type="InterPro" id="IPR003894">
    <property type="entry name" value="TAFH_NHR1"/>
</dbReference>
<evidence type="ECO:0000259" key="6">
    <source>
        <dbReference type="PROSITE" id="PS51119"/>
    </source>
</evidence>
<dbReference type="AlphaFoldDB" id="A0A0R3QA14"/>
<sequence>MGEAVPAPPISTTSSGPRFRIVPGPVLGENGRSNVPRSTSITSSASTPSFVSQVSSQDMQLRPVHYVMLNQANNAQTQQNQMRNANAAEQASMVSKCARFFKTLIHLSQQPDQQQGQQTAVRVTELVKLVIYGSMPPEVFTSRLQEALRSQAQPHLLPFLQKSLNG</sequence>
<dbReference type="WBParaSite" id="BTMF_0000317501-mRNA-1">
    <property type="protein sequence ID" value="BTMF_0000317501-mRNA-1"/>
    <property type="gene ID" value="BTMF_0000317501"/>
</dbReference>
<name>A0A0R3QA14_9BILA</name>
<dbReference type="PROSITE" id="PS51119">
    <property type="entry name" value="TAFH"/>
    <property type="match status" value="1"/>
</dbReference>
<dbReference type="PANTHER" id="PTHR15138">
    <property type="entry name" value="TRANSCRIPTION INITIATION FACTOR TFIID SUBUNIT 4"/>
    <property type="match status" value="1"/>
</dbReference>
<gene>
    <name evidence="7" type="ORF">BTMF_LOCUS2496</name>
</gene>
<dbReference type="GO" id="GO:0003677">
    <property type="term" value="F:DNA binding"/>
    <property type="evidence" value="ECO:0007669"/>
    <property type="project" value="TreeGrafter"/>
</dbReference>
<evidence type="ECO:0000256" key="4">
    <source>
        <dbReference type="ARBA" id="ARBA00023242"/>
    </source>
</evidence>
<evidence type="ECO:0000256" key="3">
    <source>
        <dbReference type="ARBA" id="ARBA00023163"/>
    </source>
</evidence>